<feature type="binding site" description="in other chain" evidence="12">
    <location>
        <position position="127"/>
    </location>
    <ligand>
        <name>substrate</name>
        <note>ligand shared between dimeric partners</note>
    </ligand>
</feature>
<dbReference type="OrthoDB" id="16820at2759"/>
<dbReference type="EMBL" id="VTPC01004318">
    <property type="protein sequence ID" value="KAF2897309.1"/>
    <property type="molecule type" value="Genomic_DNA"/>
</dbReference>
<dbReference type="CDD" id="cd07233">
    <property type="entry name" value="GlxI_Zn"/>
    <property type="match status" value="1"/>
</dbReference>
<dbReference type="GO" id="GO:0046872">
    <property type="term" value="F:metal ion binding"/>
    <property type="evidence" value="ECO:0007669"/>
    <property type="project" value="UniProtKB-KW"/>
</dbReference>
<evidence type="ECO:0000256" key="4">
    <source>
        <dbReference type="ARBA" id="ARBA00022723"/>
    </source>
</evidence>
<evidence type="ECO:0000256" key="10">
    <source>
        <dbReference type="ARBA" id="ARBA00033298"/>
    </source>
</evidence>
<evidence type="ECO:0000256" key="6">
    <source>
        <dbReference type="ARBA" id="ARBA00023239"/>
    </source>
</evidence>
<evidence type="ECO:0000256" key="11">
    <source>
        <dbReference type="PIRSR" id="PIRSR604361-1"/>
    </source>
</evidence>
<dbReference type="InterPro" id="IPR004361">
    <property type="entry name" value="Glyoxalase_1"/>
</dbReference>
<dbReference type="PANTHER" id="PTHR10374">
    <property type="entry name" value="LACTOYLGLUTATHIONE LYASE GLYOXALASE I"/>
    <property type="match status" value="1"/>
</dbReference>
<evidence type="ECO:0000256" key="12">
    <source>
        <dbReference type="PIRSR" id="PIRSR604361-2"/>
    </source>
</evidence>
<evidence type="ECO:0000256" key="13">
    <source>
        <dbReference type="PIRSR" id="PIRSR604361-3"/>
    </source>
</evidence>
<evidence type="ECO:0000256" key="3">
    <source>
        <dbReference type="ARBA" id="ARBA00012081"/>
    </source>
</evidence>
<dbReference type="EC" id="4.4.1.5" evidence="3"/>
<feature type="binding site" evidence="12">
    <location>
        <begin position="161"/>
        <end position="162"/>
    </location>
    <ligand>
        <name>substrate</name>
        <note>ligand shared between dimeric partners</note>
    </ligand>
</feature>
<dbReference type="SUPFAM" id="SSF54593">
    <property type="entry name" value="Glyoxalase/Bleomycin resistance protein/Dihydroxybiphenyl dioxygenase"/>
    <property type="match status" value="1"/>
</dbReference>
<evidence type="ECO:0000256" key="5">
    <source>
        <dbReference type="ARBA" id="ARBA00022833"/>
    </source>
</evidence>
<feature type="binding site" evidence="12">
    <location>
        <position position="36"/>
    </location>
    <ligand>
        <name>substrate</name>
        <note>ligand shared between dimeric partners</note>
    </ligand>
</feature>
<evidence type="ECO:0000256" key="9">
    <source>
        <dbReference type="ARBA" id="ARBA00032460"/>
    </source>
</evidence>
<evidence type="ECO:0000256" key="8">
    <source>
        <dbReference type="ARBA" id="ARBA00030892"/>
    </source>
</evidence>
<dbReference type="InterPro" id="IPR037523">
    <property type="entry name" value="VOC_core"/>
</dbReference>
<feature type="binding site" evidence="13">
    <location>
        <position position="131"/>
    </location>
    <ligand>
        <name>Zn(2+)</name>
        <dbReference type="ChEBI" id="CHEBI:29105"/>
        <note>ligand shared between dimeric partners</note>
    </ligand>
</feature>
<keyword evidence="4 13" id="KW-0479">Metal-binding</keyword>
<dbReference type="GO" id="GO:0004462">
    <property type="term" value="F:lactoylglutathione lyase activity"/>
    <property type="evidence" value="ECO:0007669"/>
    <property type="project" value="UniProtKB-EC"/>
</dbReference>
<dbReference type="AlphaFoldDB" id="A0A8K0D138"/>
<evidence type="ECO:0000256" key="7">
    <source>
        <dbReference type="ARBA" id="ARBA00030291"/>
    </source>
</evidence>
<dbReference type="Gene3D" id="3.10.180.10">
    <property type="entry name" value="2,3-Dihydroxybiphenyl 1,2-Dioxygenase, domain 1"/>
    <property type="match status" value="1"/>
</dbReference>
<feature type="binding site" evidence="13">
    <location>
        <position position="177"/>
    </location>
    <ligand>
        <name>Zn(2+)</name>
        <dbReference type="ChEBI" id="CHEBI:29105"/>
        <note>ligand shared between dimeric partners</note>
    </ligand>
</feature>
<dbReference type="Proteomes" id="UP000801492">
    <property type="component" value="Unassembled WGS sequence"/>
</dbReference>
<comment type="cofactor">
    <cofactor evidence="13">
        <name>Zn(2+)</name>
        <dbReference type="ChEBI" id="CHEBI:29105"/>
    </cofactor>
    <text evidence="13">Binds 1 zinc ion per subunit. In the homodimer, two zinc ions are bound between subunits.</text>
</comment>
<keyword evidence="5 13" id="KW-0862">Zinc</keyword>
<gene>
    <name evidence="15" type="ORF">ILUMI_08870</name>
</gene>
<keyword evidence="6" id="KW-0456">Lyase</keyword>
<dbReference type="PROSITE" id="PS51819">
    <property type="entry name" value="VOC"/>
    <property type="match status" value="1"/>
</dbReference>
<feature type="binding site" evidence="13">
    <location>
        <position position="36"/>
    </location>
    <ligand>
        <name>Zn(2+)</name>
        <dbReference type="ChEBI" id="CHEBI:29105"/>
        <note>ligand shared between dimeric partners</note>
    </ligand>
</feature>
<feature type="binding site" evidence="12">
    <location>
        <position position="40"/>
    </location>
    <ligand>
        <name>substrate</name>
        <note>ligand shared between dimeric partners</note>
    </ligand>
</feature>
<organism evidence="15 16">
    <name type="scientific">Ignelater luminosus</name>
    <name type="common">Cucubano</name>
    <name type="synonym">Pyrophorus luminosus</name>
    <dbReference type="NCBI Taxonomy" id="2038154"/>
    <lineage>
        <taxon>Eukaryota</taxon>
        <taxon>Metazoa</taxon>
        <taxon>Ecdysozoa</taxon>
        <taxon>Arthropoda</taxon>
        <taxon>Hexapoda</taxon>
        <taxon>Insecta</taxon>
        <taxon>Pterygota</taxon>
        <taxon>Neoptera</taxon>
        <taxon>Endopterygota</taxon>
        <taxon>Coleoptera</taxon>
        <taxon>Polyphaga</taxon>
        <taxon>Elateriformia</taxon>
        <taxon>Elateroidea</taxon>
        <taxon>Elateridae</taxon>
        <taxon>Agrypninae</taxon>
        <taxon>Pyrophorini</taxon>
        <taxon>Ignelater</taxon>
    </lineage>
</organism>
<feature type="binding site" evidence="12">
    <location>
        <position position="131"/>
    </location>
    <ligand>
        <name>substrate</name>
        <note>ligand shared between dimeric partners</note>
    </ligand>
</feature>
<evidence type="ECO:0000256" key="1">
    <source>
        <dbReference type="ARBA" id="ARBA00005008"/>
    </source>
</evidence>
<name>A0A8K0D138_IGNLU</name>
<dbReference type="UniPathway" id="UPA00619">
    <property type="reaction ID" value="UER00675"/>
</dbReference>
<protein>
    <recommendedName>
        <fullName evidence="3">lactoylglutathione lyase</fullName>
        <ecNumber evidence="3">4.4.1.5</ecNumber>
    </recommendedName>
    <alternativeName>
        <fullName evidence="8">Aldoketomutase</fullName>
    </alternativeName>
    <alternativeName>
        <fullName evidence="7">Ketone-aldehyde mutase</fullName>
    </alternativeName>
    <alternativeName>
        <fullName evidence="9">Methylglyoxalase</fullName>
    </alternativeName>
    <alternativeName>
        <fullName evidence="10">S-D-lactoylglutathione methylglyoxal lyase</fullName>
    </alternativeName>
</protein>
<evidence type="ECO:0000259" key="14">
    <source>
        <dbReference type="PROSITE" id="PS51819"/>
    </source>
</evidence>
<comment type="similarity">
    <text evidence="2">Belongs to the glyoxalase I family.</text>
</comment>
<dbReference type="InterPro" id="IPR018146">
    <property type="entry name" value="Glyoxalase_1_CS"/>
</dbReference>
<dbReference type="PROSITE" id="PS00934">
    <property type="entry name" value="GLYOXALASE_I_1"/>
    <property type="match status" value="1"/>
</dbReference>
<feature type="active site" description="Proton donor/acceptor" evidence="11">
    <location>
        <position position="177"/>
    </location>
</feature>
<comment type="caution">
    <text evidence="15">The sequence shown here is derived from an EMBL/GenBank/DDBJ whole genome shotgun (WGS) entry which is preliminary data.</text>
</comment>
<dbReference type="PANTHER" id="PTHR10374:SF30">
    <property type="entry name" value="LACTOYLGLUTATHIONE LYASE"/>
    <property type="match status" value="1"/>
</dbReference>
<dbReference type="InterPro" id="IPR004360">
    <property type="entry name" value="Glyas_Fos-R_dOase_dom"/>
</dbReference>
<sequence>MADSADTLPAPPISNEEALSLCKEPEDATKEFIFQQTMYRIKDPKRSIPFYTGVLGMQLLQKRDFPDMKFSLYFMGFEDPADFKGDLGTPERSEWAFGQKATLELTHNWGTEDDPNFKYHVGNSEPRGYGHIGIMVPDVDKACERFESLGVNFIKRPQDGKMKTIAFITDPDGYWIEIFNNKRV</sequence>
<feature type="binding site" evidence="12">
    <location>
        <position position="108"/>
    </location>
    <ligand>
        <name>substrate</name>
        <note>ligand shared between dimeric partners</note>
    </ligand>
</feature>
<evidence type="ECO:0000313" key="15">
    <source>
        <dbReference type="EMBL" id="KAF2897309.1"/>
    </source>
</evidence>
<reference evidence="15" key="1">
    <citation type="submission" date="2019-08" db="EMBL/GenBank/DDBJ databases">
        <title>The genome of the North American firefly Photinus pyralis.</title>
        <authorList>
            <consortium name="Photinus pyralis genome working group"/>
            <person name="Fallon T.R."/>
            <person name="Sander Lower S.E."/>
            <person name="Weng J.-K."/>
        </authorList>
    </citation>
    <scope>NUCLEOTIDE SEQUENCE</scope>
    <source>
        <strain evidence="15">TRF0915ILg1</strain>
        <tissue evidence="15">Whole body</tissue>
    </source>
</reference>
<dbReference type="Pfam" id="PF00903">
    <property type="entry name" value="Glyoxalase"/>
    <property type="match status" value="1"/>
</dbReference>
<accession>A0A8K0D138</accession>
<feature type="binding site" evidence="13">
    <location>
        <position position="104"/>
    </location>
    <ligand>
        <name>Zn(2+)</name>
        <dbReference type="ChEBI" id="CHEBI:29105"/>
        <note>ligand shared between dimeric partners</note>
    </ligand>
</feature>
<evidence type="ECO:0000313" key="16">
    <source>
        <dbReference type="Proteomes" id="UP000801492"/>
    </source>
</evidence>
<comment type="pathway">
    <text evidence="1">Secondary metabolite metabolism; methylglyoxal degradation; (R)-lactate from methylglyoxal: step 1/2.</text>
</comment>
<evidence type="ECO:0000256" key="2">
    <source>
        <dbReference type="ARBA" id="ARBA00010363"/>
    </source>
</evidence>
<dbReference type="InterPro" id="IPR029068">
    <property type="entry name" value="Glyas_Bleomycin-R_OHBP_Dase"/>
</dbReference>
<feature type="domain" description="VOC" evidence="14">
    <location>
        <begin position="33"/>
        <end position="181"/>
    </location>
</feature>
<dbReference type="NCBIfam" id="TIGR00068">
    <property type="entry name" value="glyox_I"/>
    <property type="match status" value="1"/>
</dbReference>
<proteinExistence type="inferred from homology"/>
<keyword evidence="16" id="KW-1185">Reference proteome</keyword>